<evidence type="ECO:0000256" key="3">
    <source>
        <dbReference type="ARBA" id="ARBA00023133"/>
    </source>
</evidence>
<dbReference type="GO" id="GO:0046872">
    <property type="term" value="F:metal ion binding"/>
    <property type="evidence" value="ECO:0007669"/>
    <property type="project" value="UniProtKB-KW"/>
</dbReference>
<dbReference type="HAMAP" id="MF_00323">
    <property type="entry name" value="Ferrochelatase"/>
    <property type="match status" value="1"/>
</dbReference>
<protein>
    <recommendedName>
        <fullName evidence="7">Ferrochelatase</fullName>
        <ecNumber evidence="7">4.98.1.1</ecNumber>
    </recommendedName>
    <alternativeName>
        <fullName evidence="7">Heme synthase</fullName>
    </alternativeName>
    <alternativeName>
        <fullName evidence="7">Protoheme ferro-lyase</fullName>
    </alternativeName>
</protein>
<feature type="binding site" evidence="7">
    <location>
        <position position="286"/>
    </location>
    <ligand>
        <name>Fe(2+)</name>
        <dbReference type="ChEBI" id="CHEBI:29033"/>
    </ligand>
</feature>
<dbReference type="UniPathway" id="UPA00252">
    <property type="reaction ID" value="UER00325"/>
</dbReference>
<keyword evidence="10" id="KW-1185">Reference proteome</keyword>
<dbReference type="Gene3D" id="3.40.50.1400">
    <property type="match status" value="2"/>
</dbReference>
<dbReference type="GO" id="GO:0004325">
    <property type="term" value="F:ferrochelatase activity"/>
    <property type="evidence" value="ECO:0007669"/>
    <property type="project" value="UniProtKB-UniRule"/>
</dbReference>
<comment type="similarity">
    <text evidence="1 7 8">Belongs to the ferrochelatase family.</text>
</comment>
<comment type="pathway">
    <text evidence="7">Porphyrin-containing compound metabolism; protoheme biosynthesis; protoheme from protoporphyrin-IX: step 1/1.</text>
</comment>
<evidence type="ECO:0000256" key="4">
    <source>
        <dbReference type="ARBA" id="ARBA00023239"/>
    </source>
</evidence>
<dbReference type="CDD" id="cd03411">
    <property type="entry name" value="Ferrochelatase_N"/>
    <property type="match status" value="1"/>
</dbReference>
<evidence type="ECO:0000313" key="10">
    <source>
        <dbReference type="Proteomes" id="UP000054859"/>
    </source>
</evidence>
<dbReference type="RefSeq" id="WP_058462228.1">
    <property type="nucleotide sequence ID" value="NZ_CAAAHS010000007.1"/>
</dbReference>
<dbReference type="EC" id="4.98.1.1" evidence="7"/>
<dbReference type="EMBL" id="LNKA01000001">
    <property type="protein sequence ID" value="KTC66562.1"/>
    <property type="molecule type" value="Genomic_DNA"/>
</dbReference>
<dbReference type="NCBIfam" id="TIGR00109">
    <property type="entry name" value="hemH"/>
    <property type="match status" value="1"/>
</dbReference>
<dbReference type="SUPFAM" id="SSF53800">
    <property type="entry name" value="Chelatase"/>
    <property type="match status" value="1"/>
</dbReference>
<keyword evidence="3 7" id="KW-0350">Heme biosynthesis</keyword>
<keyword evidence="5 7" id="KW-0627">Porphyrin biosynthesis</keyword>
<evidence type="ECO:0000256" key="6">
    <source>
        <dbReference type="ARBA" id="ARBA00024536"/>
    </source>
</evidence>
<comment type="catalytic activity">
    <reaction evidence="7">
        <text>heme b + 2 H(+) = protoporphyrin IX + Fe(2+)</text>
        <dbReference type="Rhea" id="RHEA:22584"/>
        <dbReference type="ChEBI" id="CHEBI:15378"/>
        <dbReference type="ChEBI" id="CHEBI:29033"/>
        <dbReference type="ChEBI" id="CHEBI:57306"/>
        <dbReference type="ChEBI" id="CHEBI:60344"/>
        <dbReference type="EC" id="4.98.1.1"/>
    </reaction>
</comment>
<dbReference type="PANTHER" id="PTHR11108">
    <property type="entry name" value="FERROCHELATASE"/>
    <property type="match status" value="1"/>
</dbReference>
<dbReference type="CDD" id="cd00419">
    <property type="entry name" value="Ferrochelatase_C"/>
    <property type="match status" value="1"/>
</dbReference>
<keyword evidence="7" id="KW-0963">Cytoplasm</keyword>
<organism evidence="9 10">
    <name type="scientific">Legionella adelaidensis</name>
    <dbReference type="NCBI Taxonomy" id="45056"/>
    <lineage>
        <taxon>Bacteria</taxon>
        <taxon>Pseudomonadati</taxon>
        <taxon>Pseudomonadota</taxon>
        <taxon>Gammaproteobacteria</taxon>
        <taxon>Legionellales</taxon>
        <taxon>Legionellaceae</taxon>
        <taxon>Legionella</taxon>
    </lineage>
</organism>
<dbReference type="PATRIC" id="fig|45056.6.peg.1262"/>
<evidence type="ECO:0000256" key="5">
    <source>
        <dbReference type="ARBA" id="ARBA00023244"/>
    </source>
</evidence>
<evidence type="ECO:0000256" key="7">
    <source>
        <dbReference type="HAMAP-Rule" id="MF_00323"/>
    </source>
</evidence>
<dbReference type="PANTHER" id="PTHR11108:SF1">
    <property type="entry name" value="FERROCHELATASE, MITOCHONDRIAL"/>
    <property type="match status" value="1"/>
</dbReference>
<reference evidence="9 10" key="1">
    <citation type="submission" date="2015-11" db="EMBL/GenBank/DDBJ databases">
        <title>Identification of large and diverse effector repertoires of 38 Legionella species.</title>
        <authorList>
            <person name="Burstein D."/>
            <person name="Amaro F."/>
            <person name="Zusman T."/>
            <person name="Lifshitz Z."/>
            <person name="Cohen O."/>
            <person name="Gilbert J.A."/>
            <person name="Pupko T."/>
            <person name="Shuman H.A."/>
            <person name="Segal G."/>
        </authorList>
    </citation>
    <scope>NUCLEOTIDE SEQUENCE [LARGE SCALE GENOMIC DNA]</scope>
    <source>
        <strain evidence="9 10">1762-AUS-E</strain>
    </source>
</reference>
<dbReference type="GO" id="GO:0005737">
    <property type="term" value="C:cytoplasm"/>
    <property type="evidence" value="ECO:0007669"/>
    <property type="project" value="UniProtKB-SubCell"/>
</dbReference>
<dbReference type="Proteomes" id="UP000054859">
    <property type="component" value="Unassembled WGS sequence"/>
</dbReference>
<dbReference type="STRING" id="45056.Lade_1220"/>
<sequence length="330" mass="37275">MKNGLLLINLGTPDQPTPSAVRRYLREFLSDKRVIELPAFVRYSLLYLFILPFRPRLSAHAYSAIWTKEGSPLLVNSQKLLQKLKDNVNKETKVALGMCYGNPSLQSAINELADCDRITVLPLYPQYSSAATGASIEKLLSLISPNNFIPSLNIINNFFNHPAFIKIQAELIKPFLINSEFLLLSYHGIPEYQLLKKDCKQKCTMKCSTLSSLYATCYRAQSLQTSELLGETLGLNKDQYQTAFQSRLGKAQWIKPYTDKVLIQLSQQGIKNLTVAFPSFTADCLETLEEIGIRANQQWKSLGGENLYLVPCLNDNDNWVQAILEITQLK</sequence>
<evidence type="ECO:0000313" key="9">
    <source>
        <dbReference type="EMBL" id="KTC66562.1"/>
    </source>
</evidence>
<gene>
    <name evidence="7 9" type="primary">hemH</name>
    <name evidence="9" type="ORF">Lade_1220</name>
</gene>
<dbReference type="Pfam" id="PF00762">
    <property type="entry name" value="Ferrochelatase"/>
    <property type="match status" value="1"/>
</dbReference>
<evidence type="ECO:0000256" key="1">
    <source>
        <dbReference type="ARBA" id="ARBA00007718"/>
    </source>
</evidence>
<feature type="binding site" evidence="7">
    <location>
        <position position="187"/>
    </location>
    <ligand>
        <name>Fe(2+)</name>
        <dbReference type="ChEBI" id="CHEBI:29033"/>
    </ligand>
</feature>
<comment type="subcellular location">
    <subcellularLocation>
        <location evidence="7">Cytoplasm</location>
    </subcellularLocation>
</comment>
<evidence type="ECO:0000256" key="2">
    <source>
        <dbReference type="ARBA" id="ARBA00023004"/>
    </source>
</evidence>
<comment type="function">
    <text evidence="7">Catalyzes the ferrous insertion into protoporphyrin IX.</text>
</comment>
<dbReference type="OrthoDB" id="9809741at2"/>
<keyword evidence="4 7" id="KW-0456">Lyase</keyword>
<dbReference type="InterPro" id="IPR001015">
    <property type="entry name" value="Ferrochelatase"/>
</dbReference>
<accession>A0A0W0R683</accession>
<proteinExistence type="inferred from homology"/>
<dbReference type="AlphaFoldDB" id="A0A0W0R683"/>
<evidence type="ECO:0000256" key="8">
    <source>
        <dbReference type="RuleBase" id="RU004185"/>
    </source>
</evidence>
<comment type="caution">
    <text evidence="9">The sequence shown here is derived from an EMBL/GenBank/DDBJ whole genome shotgun (WGS) entry which is preliminary data.</text>
</comment>
<dbReference type="GO" id="GO:0006783">
    <property type="term" value="P:heme biosynthetic process"/>
    <property type="evidence" value="ECO:0007669"/>
    <property type="project" value="UniProtKB-UniRule"/>
</dbReference>
<comment type="catalytic activity">
    <reaction evidence="6">
        <text>Fe-coproporphyrin III + 2 H(+) = coproporphyrin III + Fe(2+)</text>
        <dbReference type="Rhea" id="RHEA:49572"/>
        <dbReference type="ChEBI" id="CHEBI:15378"/>
        <dbReference type="ChEBI" id="CHEBI:29033"/>
        <dbReference type="ChEBI" id="CHEBI:68438"/>
        <dbReference type="ChEBI" id="CHEBI:131725"/>
        <dbReference type="EC" id="4.99.1.9"/>
    </reaction>
    <physiologicalReaction direction="right-to-left" evidence="6">
        <dbReference type="Rhea" id="RHEA:49574"/>
    </physiologicalReaction>
</comment>
<keyword evidence="2 7" id="KW-0408">Iron</keyword>
<dbReference type="InterPro" id="IPR033659">
    <property type="entry name" value="Ferrochelatase_N"/>
</dbReference>
<name>A0A0W0R683_9GAMM</name>
<dbReference type="InterPro" id="IPR033644">
    <property type="entry name" value="Ferrochelatase_C"/>
</dbReference>
<keyword evidence="7" id="KW-0479">Metal-binding</keyword>